<feature type="transmembrane region" description="Helical" evidence="1">
    <location>
        <begin position="41"/>
        <end position="61"/>
    </location>
</feature>
<sequence>MVFHEWYFPDSSDKLKSAKKLICPSIWGCTGEMSIEQFRRIIISMWALLTVSGILVLTTAIKLPYGGGVAPAATYIVTATGTIILGLIVCGFGTSMYSAQNKDSADMTVRKGLFCMTTILFLFADSISICFSFIIAVFSFDPFFLALNLPLFVILLVLFVLALVTLIKQTCCLWNKNDREWLEKNEITNESDGSGQGINEEKNFE</sequence>
<evidence type="ECO:0000256" key="1">
    <source>
        <dbReference type="SAM" id="Phobius"/>
    </source>
</evidence>
<keyword evidence="1" id="KW-1133">Transmembrane helix</keyword>
<feature type="transmembrane region" description="Helical" evidence="1">
    <location>
        <begin position="113"/>
        <end position="138"/>
    </location>
</feature>
<protein>
    <submittedName>
        <fullName evidence="2">Oidioi.mRNA.OKI2018_I69.chr2.g6301.t1.cds</fullName>
    </submittedName>
</protein>
<organism evidence="2 3">
    <name type="scientific">Oikopleura dioica</name>
    <name type="common">Tunicate</name>
    <dbReference type="NCBI Taxonomy" id="34765"/>
    <lineage>
        <taxon>Eukaryota</taxon>
        <taxon>Metazoa</taxon>
        <taxon>Chordata</taxon>
        <taxon>Tunicata</taxon>
        <taxon>Appendicularia</taxon>
        <taxon>Copelata</taxon>
        <taxon>Oikopleuridae</taxon>
        <taxon>Oikopleura</taxon>
    </lineage>
</organism>
<feature type="transmembrane region" description="Helical" evidence="1">
    <location>
        <begin position="144"/>
        <end position="167"/>
    </location>
</feature>
<keyword evidence="1" id="KW-0812">Transmembrane</keyword>
<dbReference type="EMBL" id="OU015567">
    <property type="protein sequence ID" value="CAG5112043.1"/>
    <property type="molecule type" value="Genomic_DNA"/>
</dbReference>
<reference evidence="2 3" key="1">
    <citation type="submission" date="2021-04" db="EMBL/GenBank/DDBJ databases">
        <authorList>
            <person name="Bliznina A."/>
        </authorList>
    </citation>
    <scope>NUCLEOTIDE SEQUENCE [LARGE SCALE GENOMIC DNA]</scope>
</reference>
<gene>
    <name evidence="2" type="ORF">OKIOD_LOCUS15066</name>
</gene>
<dbReference type="Proteomes" id="UP001158576">
    <property type="component" value="Chromosome 2"/>
</dbReference>
<keyword evidence="1" id="KW-0472">Membrane</keyword>
<accession>A0ABN7TBX3</accession>
<evidence type="ECO:0000313" key="3">
    <source>
        <dbReference type="Proteomes" id="UP001158576"/>
    </source>
</evidence>
<keyword evidence="3" id="KW-1185">Reference proteome</keyword>
<name>A0ABN7TBX3_OIKDI</name>
<feature type="transmembrane region" description="Helical" evidence="1">
    <location>
        <begin position="73"/>
        <end position="92"/>
    </location>
</feature>
<proteinExistence type="predicted"/>
<evidence type="ECO:0000313" key="2">
    <source>
        <dbReference type="EMBL" id="CAG5112043.1"/>
    </source>
</evidence>